<dbReference type="AlphaFoldDB" id="A0A165YI07"/>
<feature type="compositionally biased region" description="Basic and acidic residues" evidence="1">
    <location>
        <begin position="220"/>
        <end position="245"/>
    </location>
</feature>
<dbReference type="EMBL" id="KV417697">
    <property type="protein sequence ID" value="KZP09581.1"/>
    <property type="molecule type" value="Genomic_DNA"/>
</dbReference>
<dbReference type="STRING" id="436010.A0A165YI07"/>
<evidence type="ECO:0000256" key="2">
    <source>
        <dbReference type="SAM" id="Phobius"/>
    </source>
</evidence>
<feature type="transmembrane region" description="Helical" evidence="2">
    <location>
        <begin position="58"/>
        <end position="78"/>
    </location>
</feature>
<keyword evidence="2" id="KW-0812">Transmembrane</keyword>
<feature type="region of interest" description="Disordered" evidence="1">
    <location>
        <begin position="210"/>
        <end position="343"/>
    </location>
</feature>
<keyword evidence="4" id="KW-1185">Reference proteome</keyword>
<dbReference type="OrthoDB" id="166803at2759"/>
<feature type="compositionally biased region" description="Low complexity" evidence="1">
    <location>
        <begin position="284"/>
        <end position="301"/>
    </location>
</feature>
<gene>
    <name evidence="3" type="ORF">FIBSPDRAFT_233698</name>
</gene>
<proteinExistence type="predicted"/>
<sequence>MSIEFTARQSYVIHTSPNLRLMLFYSNYCYVLDFRRGLYIGVMLEEGGAVAATPKQNLISHGVLVATVGFTTALIWFLSRKVRLVKPEVIYARRKARQGKMHNRIFSAHAGAAKSQNSAVFNPNSSGSNIPLNSTEHQQWDSNGRAIGYAGDPRFVYQPEPRRGRQQVLSYREDSGGYENGTTYPKGLTDGRSPVKQQVLSYWEDWEGYENGNTYPRGLTDGRRPIRQESSESEHGTPPRIDTFDMPRVASPEDDGYDNPFDAPFVPPSGPLPPPFPGAESHFQPPQSYPSYTPYTTSQPSVRDSYLLNPFGDDASPHPYPGHAHEATGDSHLATDGFSRAYR</sequence>
<protein>
    <submittedName>
        <fullName evidence="3">Uncharacterized protein</fullName>
    </submittedName>
</protein>
<feature type="region of interest" description="Disordered" evidence="1">
    <location>
        <begin position="173"/>
        <end position="193"/>
    </location>
</feature>
<organism evidence="3 4">
    <name type="scientific">Athelia psychrophila</name>
    <dbReference type="NCBI Taxonomy" id="1759441"/>
    <lineage>
        <taxon>Eukaryota</taxon>
        <taxon>Fungi</taxon>
        <taxon>Dikarya</taxon>
        <taxon>Basidiomycota</taxon>
        <taxon>Agaricomycotina</taxon>
        <taxon>Agaricomycetes</taxon>
        <taxon>Agaricomycetidae</taxon>
        <taxon>Atheliales</taxon>
        <taxon>Atheliaceae</taxon>
        <taxon>Athelia</taxon>
    </lineage>
</organism>
<name>A0A165YI07_9AGAM</name>
<reference evidence="3 4" key="1">
    <citation type="journal article" date="2016" name="Mol. Biol. Evol.">
        <title>Comparative Genomics of Early-Diverging Mushroom-Forming Fungi Provides Insights into the Origins of Lignocellulose Decay Capabilities.</title>
        <authorList>
            <person name="Nagy L.G."/>
            <person name="Riley R."/>
            <person name="Tritt A."/>
            <person name="Adam C."/>
            <person name="Daum C."/>
            <person name="Floudas D."/>
            <person name="Sun H."/>
            <person name="Yadav J.S."/>
            <person name="Pangilinan J."/>
            <person name="Larsson K.H."/>
            <person name="Matsuura K."/>
            <person name="Barry K."/>
            <person name="Labutti K."/>
            <person name="Kuo R."/>
            <person name="Ohm R.A."/>
            <person name="Bhattacharya S.S."/>
            <person name="Shirouzu T."/>
            <person name="Yoshinaga Y."/>
            <person name="Martin F.M."/>
            <person name="Grigoriev I.V."/>
            <person name="Hibbett D.S."/>
        </authorList>
    </citation>
    <scope>NUCLEOTIDE SEQUENCE [LARGE SCALE GENOMIC DNA]</scope>
    <source>
        <strain evidence="3 4">CBS 109695</strain>
    </source>
</reference>
<evidence type="ECO:0000313" key="3">
    <source>
        <dbReference type="EMBL" id="KZP09581.1"/>
    </source>
</evidence>
<dbReference type="Proteomes" id="UP000076532">
    <property type="component" value="Unassembled WGS sequence"/>
</dbReference>
<keyword evidence="2" id="KW-0472">Membrane</keyword>
<evidence type="ECO:0000256" key="1">
    <source>
        <dbReference type="SAM" id="MobiDB-lite"/>
    </source>
</evidence>
<evidence type="ECO:0000313" key="4">
    <source>
        <dbReference type="Proteomes" id="UP000076532"/>
    </source>
</evidence>
<keyword evidence="2" id="KW-1133">Transmembrane helix</keyword>
<feature type="compositionally biased region" description="Pro residues" evidence="1">
    <location>
        <begin position="265"/>
        <end position="277"/>
    </location>
</feature>
<accession>A0A165YI07</accession>